<feature type="binding site" evidence="7">
    <location>
        <position position="236"/>
    </location>
    <ligand>
        <name>Zn(2+)</name>
        <dbReference type="ChEBI" id="CHEBI:29105"/>
    </ligand>
</feature>
<dbReference type="PANTHER" id="PTHR11085:SF6">
    <property type="entry name" value="NAD-DEPENDENT PROTEIN DEACETYLASE SIRTUIN-2"/>
    <property type="match status" value="1"/>
</dbReference>
<dbReference type="GO" id="GO:0070403">
    <property type="term" value="F:NAD+ binding"/>
    <property type="evidence" value="ECO:0007669"/>
    <property type="project" value="InterPro"/>
</dbReference>
<dbReference type="Proteomes" id="UP000799424">
    <property type="component" value="Unassembled WGS sequence"/>
</dbReference>
<evidence type="ECO:0000256" key="1">
    <source>
        <dbReference type="ARBA" id="ARBA00001947"/>
    </source>
</evidence>
<dbReference type="AlphaFoldDB" id="A0A6A6ZQD5"/>
<dbReference type="GO" id="GO:0005634">
    <property type="term" value="C:nucleus"/>
    <property type="evidence" value="ECO:0007669"/>
    <property type="project" value="TreeGrafter"/>
</dbReference>
<feature type="binding site" evidence="7">
    <location>
        <position position="215"/>
    </location>
    <ligand>
        <name>Zn(2+)</name>
        <dbReference type="ChEBI" id="CHEBI:29105"/>
    </ligand>
</feature>
<dbReference type="GO" id="GO:0046872">
    <property type="term" value="F:metal ion binding"/>
    <property type="evidence" value="ECO:0007669"/>
    <property type="project" value="UniProtKB-KW"/>
</dbReference>
<feature type="region of interest" description="Disordered" evidence="8">
    <location>
        <begin position="28"/>
        <end position="64"/>
    </location>
</feature>
<feature type="binding site" evidence="7">
    <location>
        <position position="212"/>
    </location>
    <ligand>
        <name>Zn(2+)</name>
        <dbReference type="ChEBI" id="CHEBI:29105"/>
    </ligand>
</feature>
<feature type="region of interest" description="Disordered" evidence="8">
    <location>
        <begin position="346"/>
        <end position="365"/>
    </location>
</feature>
<evidence type="ECO:0000259" key="9">
    <source>
        <dbReference type="PROSITE" id="PS50305"/>
    </source>
</evidence>
<dbReference type="InterPro" id="IPR026591">
    <property type="entry name" value="Sirtuin_cat_small_dom_sf"/>
</dbReference>
<dbReference type="InterPro" id="IPR029035">
    <property type="entry name" value="DHS-like_NAD/FAD-binding_dom"/>
</dbReference>
<evidence type="ECO:0000313" key="11">
    <source>
        <dbReference type="Proteomes" id="UP000799424"/>
    </source>
</evidence>
<feature type="region of interest" description="Disordered" evidence="8">
    <location>
        <begin position="393"/>
        <end position="449"/>
    </location>
</feature>
<dbReference type="OrthoDB" id="420264at2759"/>
<dbReference type="GO" id="GO:0017136">
    <property type="term" value="F:histone deacetylase activity, NAD-dependent"/>
    <property type="evidence" value="ECO:0007669"/>
    <property type="project" value="TreeGrafter"/>
</dbReference>
<keyword evidence="4 7" id="KW-0479">Metal-binding</keyword>
<reference evidence="10" key="1">
    <citation type="journal article" date="2020" name="Stud. Mycol.">
        <title>101 Dothideomycetes genomes: a test case for predicting lifestyles and emergence of pathogens.</title>
        <authorList>
            <person name="Haridas S."/>
            <person name="Albert R."/>
            <person name="Binder M."/>
            <person name="Bloem J."/>
            <person name="Labutti K."/>
            <person name="Salamov A."/>
            <person name="Andreopoulos B."/>
            <person name="Baker S."/>
            <person name="Barry K."/>
            <person name="Bills G."/>
            <person name="Bluhm B."/>
            <person name="Cannon C."/>
            <person name="Castanera R."/>
            <person name="Culley D."/>
            <person name="Daum C."/>
            <person name="Ezra D."/>
            <person name="Gonzalez J."/>
            <person name="Henrissat B."/>
            <person name="Kuo A."/>
            <person name="Liang C."/>
            <person name="Lipzen A."/>
            <person name="Lutzoni F."/>
            <person name="Magnuson J."/>
            <person name="Mondo S."/>
            <person name="Nolan M."/>
            <person name="Ohm R."/>
            <person name="Pangilinan J."/>
            <person name="Park H.-J."/>
            <person name="Ramirez L."/>
            <person name="Alfaro M."/>
            <person name="Sun H."/>
            <person name="Tritt A."/>
            <person name="Yoshinaga Y."/>
            <person name="Zwiers L.-H."/>
            <person name="Turgeon B."/>
            <person name="Goodwin S."/>
            <person name="Spatafora J."/>
            <person name="Crous P."/>
            <person name="Grigoriev I."/>
        </authorList>
    </citation>
    <scope>NUCLEOTIDE SEQUENCE</scope>
    <source>
        <strain evidence="10">CBS 113818</strain>
    </source>
</reference>
<dbReference type="Pfam" id="PF02146">
    <property type="entry name" value="SIR2"/>
    <property type="match status" value="1"/>
</dbReference>
<feature type="binding site" evidence="7">
    <location>
        <position position="241"/>
    </location>
    <ligand>
        <name>Zn(2+)</name>
        <dbReference type="ChEBI" id="CHEBI:29105"/>
    </ligand>
</feature>
<evidence type="ECO:0000256" key="5">
    <source>
        <dbReference type="ARBA" id="ARBA00022833"/>
    </source>
</evidence>
<evidence type="ECO:0000256" key="3">
    <source>
        <dbReference type="ARBA" id="ARBA00022679"/>
    </source>
</evidence>
<proteinExistence type="inferred from homology"/>
<sequence>MSGMPTAPCRRKTEMRTSLLRTERACRKHKAHRQQLSQSKPWRESEKGRGKGKGRRFKMGNEESRIVDANTPTQTLKARSLEALAEYIKDGRAQQIVVMTGAGISTSAGIPDFRSPKTGLYANLARLNLPHAEAVFDISYFRENPEPFYTLAQELYPGKFRPTITHSFINLLYKKGLLLKLFTQNIDCLEREAGVPDDKIIEAHGSFAKQSCIDCKKPYPEERMRDAISKKWVPRCLDLSCNGLVKPEIVFFGEQLPEAFFENRTLPAQADLAIVMGSSLSVHPFASLPQFCEEGAPRLLINREQVGDLGSRPDDVLLLEDCDSGVRKLAEACGWLEELEALWAETERTEEPKEEGPKKSRDELLQEEVDKLTKDVEETLNLGKSQHEWLEKHVDEKIARKQDEDAGTNAQEKNDNLRPPDGPDSKVMAPLKSADGLGHVFPHLKKPSL</sequence>
<feature type="compositionally biased region" description="Basic and acidic residues" evidence="8">
    <location>
        <begin position="393"/>
        <end position="404"/>
    </location>
</feature>
<keyword evidence="3" id="KW-0808">Transferase</keyword>
<gene>
    <name evidence="10" type="ORF">CC86DRAFT_448110</name>
</gene>
<dbReference type="EMBL" id="MU006233">
    <property type="protein sequence ID" value="KAF2823058.1"/>
    <property type="molecule type" value="Genomic_DNA"/>
</dbReference>
<evidence type="ECO:0000313" key="10">
    <source>
        <dbReference type="EMBL" id="KAF2823058.1"/>
    </source>
</evidence>
<keyword evidence="11" id="KW-1185">Reference proteome</keyword>
<organism evidence="10 11">
    <name type="scientific">Ophiobolus disseminans</name>
    <dbReference type="NCBI Taxonomy" id="1469910"/>
    <lineage>
        <taxon>Eukaryota</taxon>
        <taxon>Fungi</taxon>
        <taxon>Dikarya</taxon>
        <taxon>Ascomycota</taxon>
        <taxon>Pezizomycotina</taxon>
        <taxon>Dothideomycetes</taxon>
        <taxon>Pleosporomycetidae</taxon>
        <taxon>Pleosporales</taxon>
        <taxon>Pleosporineae</taxon>
        <taxon>Phaeosphaeriaceae</taxon>
        <taxon>Ophiobolus</taxon>
    </lineage>
</organism>
<evidence type="ECO:0000256" key="7">
    <source>
        <dbReference type="PROSITE-ProRule" id="PRU00236"/>
    </source>
</evidence>
<dbReference type="InterPro" id="IPR026590">
    <property type="entry name" value="Ssirtuin_cat_dom"/>
</dbReference>
<comment type="cofactor">
    <cofactor evidence="1">
        <name>Zn(2+)</name>
        <dbReference type="ChEBI" id="CHEBI:29105"/>
    </cofactor>
</comment>
<feature type="active site" description="Proton acceptor" evidence="7">
    <location>
        <position position="204"/>
    </location>
</feature>
<dbReference type="Gene3D" id="3.40.50.1220">
    <property type="entry name" value="TPP-binding domain"/>
    <property type="match status" value="1"/>
</dbReference>
<dbReference type="InterPro" id="IPR050134">
    <property type="entry name" value="NAD-dep_sirtuin_deacylases"/>
</dbReference>
<evidence type="ECO:0000256" key="8">
    <source>
        <dbReference type="SAM" id="MobiDB-lite"/>
    </source>
</evidence>
<dbReference type="InterPro" id="IPR003000">
    <property type="entry name" value="Sirtuin"/>
</dbReference>
<keyword evidence="5 7" id="KW-0862">Zinc</keyword>
<feature type="compositionally biased region" description="Basic and acidic residues" evidence="8">
    <location>
        <begin position="412"/>
        <end position="424"/>
    </location>
</feature>
<evidence type="ECO:0000256" key="2">
    <source>
        <dbReference type="ARBA" id="ARBA00006924"/>
    </source>
</evidence>
<accession>A0A6A6ZQD5</accession>
<dbReference type="PROSITE" id="PS50305">
    <property type="entry name" value="SIRTUIN"/>
    <property type="match status" value="1"/>
</dbReference>
<feature type="domain" description="Deacetylase sirtuin-type" evidence="9">
    <location>
        <begin position="74"/>
        <end position="336"/>
    </location>
</feature>
<evidence type="ECO:0000256" key="4">
    <source>
        <dbReference type="ARBA" id="ARBA00022723"/>
    </source>
</evidence>
<evidence type="ECO:0000256" key="6">
    <source>
        <dbReference type="ARBA" id="ARBA00023027"/>
    </source>
</evidence>
<protein>
    <submittedName>
        <fullName evidence="10">NAD-dependent deacetylase sirtuin-2</fullName>
    </submittedName>
</protein>
<name>A0A6A6ZQD5_9PLEO</name>
<dbReference type="PANTHER" id="PTHR11085">
    <property type="entry name" value="NAD-DEPENDENT PROTEIN DEACYLASE SIRTUIN-5, MITOCHONDRIAL-RELATED"/>
    <property type="match status" value="1"/>
</dbReference>
<dbReference type="CDD" id="cd01408">
    <property type="entry name" value="SIRT1"/>
    <property type="match status" value="1"/>
</dbReference>
<dbReference type="SUPFAM" id="SSF52467">
    <property type="entry name" value="DHS-like NAD/FAD-binding domain"/>
    <property type="match status" value="1"/>
</dbReference>
<dbReference type="Gene3D" id="3.30.1600.10">
    <property type="entry name" value="SIR2/SIRT2 'Small Domain"/>
    <property type="match status" value="1"/>
</dbReference>
<comment type="similarity">
    <text evidence="2">Belongs to the sirtuin family. Class I subfamily.</text>
</comment>
<keyword evidence="6" id="KW-0520">NAD</keyword>